<dbReference type="GO" id="GO:0007155">
    <property type="term" value="P:cell adhesion"/>
    <property type="evidence" value="ECO:0007669"/>
    <property type="project" value="InterPro"/>
</dbReference>
<sequence>MTLTRVSAIMTAIFLSSLFIGCLGASDIDSDNIADKKDNCVDVFNPEQLDFDGDKIGDLCDSDDDNDDFPDDIDSHPLNSEEYNDLDNDGIGDNSDNDIDGDGVDNSQDHYPYDPNEKWDTDSDGIPNGVDSDDDGDGWDDSVDPFDLSPVTSLMDDGPFNSGTMDLVFTSSRGHDITIQVWYPTKAESGEKVIYNNVLPGFALDDSSPDCSETRPVTVYSHGFPSIRWGSAFLMEHLATHGYISIAPDHKFGTLLDANPNKLGEILLNMPVDMKESFDWLVNQNQANNEFNGCINPDDGYVAIGQSTGGYASMMVSGAEIYVSDLISGCDIGNPIHCNAIDYISENNLDSEKIIFSDNRVRATILLSPWNGSVLDSGISNVGVPTLVLTGLVDDTTVISEVTNTSMSLGDSLINFGIFNNSGHYAFAPIGCAARGCDGLLDISESTDLANQSSIIFLAQLFSWPESESYQFPNSEHISWKYD</sequence>
<protein>
    <submittedName>
        <fullName evidence="4">Uncharacterized protein</fullName>
    </submittedName>
</protein>
<name>A0A1B1TCC3_9ARCH</name>
<dbReference type="Gene3D" id="3.40.50.1820">
    <property type="entry name" value="alpha/beta hydrolase"/>
    <property type="match status" value="1"/>
</dbReference>
<dbReference type="PROSITE" id="PS51257">
    <property type="entry name" value="PROKAR_LIPOPROTEIN"/>
    <property type="match status" value="1"/>
</dbReference>
<organism evidence="4">
    <name type="scientific">uncultured Poseidoniia archaeon</name>
    <dbReference type="NCBI Taxonomy" id="1697135"/>
    <lineage>
        <taxon>Archaea</taxon>
        <taxon>Methanobacteriati</taxon>
        <taxon>Thermoplasmatota</taxon>
        <taxon>Candidatus Poseidoniia</taxon>
        <taxon>environmental samples</taxon>
    </lineage>
</organism>
<dbReference type="SUPFAM" id="SSF53474">
    <property type="entry name" value="alpha/beta-Hydrolases"/>
    <property type="match status" value="1"/>
</dbReference>
<feature type="compositionally biased region" description="Acidic residues" evidence="3">
    <location>
        <begin position="131"/>
        <end position="141"/>
    </location>
</feature>
<dbReference type="AlphaFoldDB" id="A0A1B1TCC3"/>
<dbReference type="InterPro" id="IPR028974">
    <property type="entry name" value="TSP_type-3_rpt"/>
</dbReference>
<dbReference type="Pfam" id="PF02412">
    <property type="entry name" value="TSP_3"/>
    <property type="match status" value="2"/>
</dbReference>
<proteinExistence type="predicted"/>
<evidence type="ECO:0000313" key="4">
    <source>
        <dbReference type="EMBL" id="ANV79929.1"/>
    </source>
</evidence>
<dbReference type="GO" id="GO:0005509">
    <property type="term" value="F:calcium ion binding"/>
    <property type="evidence" value="ECO:0007669"/>
    <property type="project" value="InterPro"/>
</dbReference>
<feature type="compositionally biased region" description="Acidic residues" evidence="3">
    <location>
        <begin position="82"/>
        <end position="103"/>
    </location>
</feature>
<dbReference type="SUPFAM" id="SSF103647">
    <property type="entry name" value="TSP type-3 repeat"/>
    <property type="match status" value="2"/>
</dbReference>
<reference evidence="4" key="2">
    <citation type="journal article" date="2015" name="ISME J.">
        <title>A new class of marine Euryarchaeota group II from the Mediterranean deep chlorophyll maximum.</title>
        <authorList>
            <person name="Martin-Cuadrado A.B."/>
            <person name="Garcia-Heredia I."/>
            <person name="Molto A.G."/>
            <person name="Lopez-Ubeda R."/>
            <person name="Kimes N."/>
            <person name="Lopez-Garcia P."/>
            <person name="Moreira D."/>
            <person name="Rodriguez-Valera F."/>
        </authorList>
    </citation>
    <scope>NUCLEOTIDE SEQUENCE</scope>
</reference>
<keyword evidence="2" id="KW-0106">Calcium</keyword>
<accession>A0A1B1TCC3</accession>
<feature type="compositionally biased region" description="Basic and acidic residues" evidence="3">
    <location>
        <begin position="107"/>
        <end position="121"/>
    </location>
</feature>
<dbReference type="PANTHER" id="PTHR10199">
    <property type="entry name" value="THROMBOSPONDIN"/>
    <property type="match status" value="1"/>
</dbReference>
<evidence type="ECO:0000256" key="3">
    <source>
        <dbReference type="SAM" id="MobiDB-lite"/>
    </source>
</evidence>
<dbReference type="Gene3D" id="4.10.1080.10">
    <property type="entry name" value="TSP type-3 repeat"/>
    <property type="match status" value="1"/>
</dbReference>
<dbReference type="EMBL" id="KP211862">
    <property type="protein sequence ID" value="ANV79929.1"/>
    <property type="molecule type" value="Genomic_DNA"/>
</dbReference>
<keyword evidence="1" id="KW-0732">Signal</keyword>
<dbReference type="InterPro" id="IPR003367">
    <property type="entry name" value="Thrombospondin_3-like_rpt"/>
</dbReference>
<feature type="region of interest" description="Disordered" evidence="3">
    <location>
        <begin position="52"/>
        <end position="141"/>
    </location>
</feature>
<reference evidence="4" key="1">
    <citation type="submission" date="2014-11" db="EMBL/GenBank/DDBJ databases">
        <authorList>
            <person name="Zhu J."/>
            <person name="Qi W."/>
            <person name="Song R."/>
        </authorList>
    </citation>
    <scope>NUCLEOTIDE SEQUENCE</scope>
</reference>
<evidence type="ECO:0000256" key="2">
    <source>
        <dbReference type="ARBA" id="ARBA00022837"/>
    </source>
</evidence>
<feature type="compositionally biased region" description="Acidic residues" evidence="3">
    <location>
        <begin position="60"/>
        <end position="72"/>
    </location>
</feature>
<evidence type="ECO:0000256" key="1">
    <source>
        <dbReference type="ARBA" id="ARBA00022729"/>
    </source>
</evidence>
<dbReference type="InterPro" id="IPR029058">
    <property type="entry name" value="AB_hydrolase_fold"/>
</dbReference>